<feature type="compositionally biased region" description="Low complexity" evidence="1">
    <location>
        <begin position="18"/>
        <end position="28"/>
    </location>
</feature>
<feature type="compositionally biased region" description="Basic and acidic residues" evidence="1">
    <location>
        <begin position="1"/>
        <end position="12"/>
    </location>
</feature>
<evidence type="ECO:0000256" key="1">
    <source>
        <dbReference type="SAM" id="MobiDB-lite"/>
    </source>
</evidence>
<reference evidence="3 4" key="1">
    <citation type="submission" date="2020-07" db="EMBL/GenBank/DDBJ databases">
        <title>Sequencing the genomes of 1000 actinobacteria strains.</title>
        <authorList>
            <person name="Klenk H.-P."/>
        </authorList>
    </citation>
    <scope>NUCLEOTIDE SEQUENCE [LARGE SCALE GENOMIC DNA]</scope>
    <source>
        <strain evidence="3 4">DSM 44749</strain>
    </source>
</reference>
<dbReference type="GeneID" id="98054234"/>
<evidence type="ECO:0000313" key="3">
    <source>
        <dbReference type="EMBL" id="NYG04276.1"/>
    </source>
</evidence>
<keyword evidence="4" id="KW-1185">Reference proteome</keyword>
<feature type="compositionally biased region" description="Low complexity" evidence="1">
    <location>
        <begin position="151"/>
        <end position="167"/>
    </location>
</feature>
<keyword evidence="2" id="KW-0472">Membrane</keyword>
<comment type="caution">
    <text evidence="3">The sequence shown here is derived from an EMBL/GenBank/DDBJ whole genome shotgun (WGS) entry which is preliminary data.</text>
</comment>
<dbReference type="RefSeq" id="WP_179762172.1">
    <property type="nucleotide sequence ID" value="NZ_BAAAJZ010000006.1"/>
</dbReference>
<feature type="compositionally biased region" description="Low complexity" evidence="1">
    <location>
        <begin position="119"/>
        <end position="143"/>
    </location>
</feature>
<gene>
    <name evidence="3" type="ORF">HDA37_004561</name>
</gene>
<dbReference type="AlphaFoldDB" id="A0A852WF34"/>
<name>A0A852WF34_PSEA5</name>
<feature type="compositionally biased region" description="Low complexity" evidence="1">
    <location>
        <begin position="90"/>
        <end position="104"/>
    </location>
</feature>
<proteinExistence type="predicted"/>
<feature type="region of interest" description="Disordered" evidence="1">
    <location>
        <begin position="73"/>
        <end position="179"/>
    </location>
</feature>
<accession>A0A852WF34</accession>
<sequence>MRELDERIRDHGAVGCLTGAPAPGTPTSRARRAARERVRAADGLAGVAGVAGAGPSAAARAAHRWAAHGAHERALAESVARHPAARSRRAPASGAQGAGVPVSGPAGGPNLAVRTPRCTTADPAPSATATLTRPAPTLTRPAPAVAPPGPRSVAVPAPRTVRPPSRRCLVPARPRPARSRAGGRLERFFAGVAALLCATTAVVALGLLGDAAAGWNAPAAAVPSIGAVR</sequence>
<organism evidence="3 4">
    <name type="scientific">Pseudonocardia alni</name>
    <name type="common">Amycolata alni</name>
    <dbReference type="NCBI Taxonomy" id="33907"/>
    <lineage>
        <taxon>Bacteria</taxon>
        <taxon>Bacillati</taxon>
        <taxon>Actinomycetota</taxon>
        <taxon>Actinomycetes</taxon>
        <taxon>Pseudonocardiales</taxon>
        <taxon>Pseudonocardiaceae</taxon>
        <taxon>Pseudonocardia</taxon>
    </lineage>
</organism>
<feature type="region of interest" description="Disordered" evidence="1">
    <location>
        <begin position="1"/>
        <end position="31"/>
    </location>
</feature>
<evidence type="ECO:0000313" key="4">
    <source>
        <dbReference type="Proteomes" id="UP000549695"/>
    </source>
</evidence>
<keyword evidence="2" id="KW-1133">Transmembrane helix</keyword>
<dbReference type="EMBL" id="JACCCZ010000001">
    <property type="protein sequence ID" value="NYG04276.1"/>
    <property type="molecule type" value="Genomic_DNA"/>
</dbReference>
<dbReference type="Proteomes" id="UP000549695">
    <property type="component" value="Unassembled WGS sequence"/>
</dbReference>
<keyword evidence="2" id="KW-0812">Transmembrane</keyword>
<evidence type="ECO:0000256" key="2">
    <source>
        <dbReference type="SAM" id="Phobius"/>
    </source>
</evidence>
<feature type="transmembrane region" description="Helical" evidence="2">
    <location>
        <begin position="188"/>
        <end position="208"/>
    </location>
</feature>
<protein>
    <submittedName>
        <fullName evidence="3">Uncharacterized protein</fullName>
    </submittedName>
</protein>